<evidence type="ECO:0000256" key="4">
    <source>
        <dbReference type="ARBA" id="ARBA00012251"/>
    </source>
</evidence>
<comment type="similarity">
    <text evidence="3">Belongs to the RBR family.</text>
</comment>
<evidence type="ECO:0000256" key="10">
    <source>
        <dbReference type="ARBA" id="ARBA00022771"/>
    </source>
</evidence>
<dbReference type="EC" id="2.3.2.31" evidence="4"/>
<dbReference type="CDD" id="cd20358">
    <property type="entry name" value="Rcat_RBR_HOIL1"/>
    <property type="match status" value="1"/>
</dbReference>
<dbReference type="GO" id="GO:0071797">
    <property type="term" value="C:LUBAC complex"/>
    <property type="evidence" value="ECO:0007669"/>
    <property type="project" value="TreeGrafter"/>
</dbReference>
<evidence type="ECO:0000256" key="3">
    <source>
        <dbReference type="ARBA" id="ARBA00008278"/>
    </source>
</evidence>
<evidence type="ECO:0000256" key="6">
    <source>
        <dbReference type="ARBA" id="ARBA00022553"/>
    </source>
</evidence>
<dbReference type="SUPFAM" id="SSF54236">
    <property type="entry name" value="Ubiquitin-like"/>
    <property type="match status" value="1"/>
</dbReference>
<dbReference type="Gene3D" id="2.30.30.380">
    <property type="entry name" value="Zn-finger domain of Sec23/24"/>
    <property type="match status" value="1"/>
</dbReference>
<keyword evidence="15" id="KW-0175">Coiled coil</keyword>
<dbReference type="InterPro" id="IPR001876">
    <property type="entry name" value="Znf_RanBP2"/>
</dbReference>
<evidence type="ECO:0000256" key="17">
    <source>
        <dbReference type="ARBA" id="ARBA00080826"/>
    </source>
</evidence>
<dbReference type="GO" id="GO:0010604">
    <property type="term" value="P:positive regulation of macromolecule metabolic process"/>
    <property type="evidence" value="ECO:0007669"/>
    <property type="project" value="UniProtKB-ARBA"/>
</dbReference>
<dbReference type="InterPro" id="IPR036443">
    <property type="entry name" value="Znf_RanBP2_sf"/>
</dbReference>
<accession>A0A8C3RJN1</accession>
<dbReference type="AlphaFoldDB" id="A0A8C3RJN1"/>
<dbReference type="FunFam" id="2.30.30.380:FF:000007">
    <property type="entry name" value="RanBP-type and C3HC4-type zinc finger-containing protein 1"/>
    <property type="match status" value="1"/>
</dbReference>
<evidence type="ECO:0000256" key="5">
    <source>
        <dbReference type="ARBA" id="ARBA00017887"/>
    </source>
</evidence>
<dbReference type="PANTHER" id="PTHR22770:SF35">
    <property type="entry name" value="RANBP-TYPE AND C3HC4-TYPE ZINC FINGER-CONTAINING PROTEIN 1"/>
    <property type="match status" value="1"/>
</dbReference>
<dbReference type="OrthoDB" id="261960at2759"/>
<dbReference type="InterPro" id="IPR017907">
    <property type="entry name" value="Znf_RING_CS"/>
</dbReference>
<dbReference type="Gene3D" id="1.20.120.1750">
    <property type="match status" value="1"/>
</dbReference>
<dbReference type="InterPro" id="IPR057468">
    <property type="entry name" value="HOIL-1/Sharpin_LTM"/>
</dbReference>
<sequence length="521" mass="58762">MGTKYTEEATKKAEELALKLAEAIEGGDKALALECAGWLAEQRAPVTVRVKPEAYPKKEISLWVGVEDAQMTAVPIYLKVNPHMTLASLKDMVFLHYGFPPSIQRWVVGKRLPGDQETLHYNSIQRDGDMAYLYLRSAKEAKLSKETFQREWERRVLAGDVTLQPRGSQEPADAGLGVAQDGLCMEELRHELLQMEAAPPPAPPQVGWVCPSCTFVNKPTRPGCEICCKERPEDYTVPAAYQPDEEELARMRNEEEATRQYQQVTEQQKIENYQHLLQLDGQSLVPADEVIECPICFVTLQPGEGVTLRECLHSFCRDCLKGTILNSPEPEVPCPYIDEKYSCPGQLLEREIKALLSSVEYQHFLDLGVSIAENRSRFSYHCKTTDCRGWCIFEDDVNEFACPVCQKVNCLLCKAIHENMNCKEYQDDLALRAQNDQAARQTTEMLTTMVQKGEAMYCPTCKIVVQKKDGCDWIRCTVCHTEICWVTKGPRWGPEGPGDTSGGCRCRLNGVPCHPRCQNCH</sequence>
<evidence type="ECO:0000256" key="9">
    <source>
        <dbReference type="ARBA" id="ARBA00022737"/>
    </source>
</evidence>
<keyword evidence="6" id="KW-0597">Phosphoprotein</keyword>
<evidence type="ECO:0000313" key="18">
    <source>
        <dbReference type="Ensembl" id="ENSCSRP00000000773.1"/>
    </source>
</evidence>
<dbReference type="InterPro" id="IPR001841">
    <property type="entry name" value="Znf_RING"/>
</dbReference>
<dbReference type="InterPro" id="IPR044066">
    <property type="entry name" value="TRIAD_supradom"/>
</dbReference>
<dbReference type="GO" id="GO:0061630">
    <property type="term" value="F:ubiquitin protein ligase activity"/>
    <property type="evidence" value="ECO:0007669"/>
    <property type="project" value="UniProtKB-EC"/>
</dbReference>
<evidence type="ECO:0000256" key="14">
    <source>
        <dbReference type="ARBA" id="ARBA00022990"/>
    </source>
</evidence>
<keyword evidence="14" id="KW-0007">Acetylation</keyword>
<keyword evidence="7" id="KW-0808">Transferase</keyword>
<evidence type="ECO:0000256" key="2">
    <source>
        <dbReference type="ARBA" id="ARBA00004906"/>
    </source>
</evidence>
<comment type="pathway">
    <text evidence="2">Protein modification; protein ubiquitination.</text>
</comment>
<evidence type="ECO:0000256" key="16">
    <source>
        <dbReference type="ARBA" id="ARBA00078436"/>
    </source>
</evidence>
<comment type="catalytic activity">
    <reaction evidence="1">
        <text>[E2 ubiquitin-conjugating enzyme]-S-ubiquitinyl-L-cysteine + [acceptor protein]-L-lysine = [E2 ubiquitin-conjugating enzyme]-L-cysteine + [acceptor protein]-N(6)-ubiquitinyl-L-lysine.</text>
        <dbReference type="EC" id="2.3.2.31"/>
    </reaction>
</comment>
<dbReference type="Ensembl" id="ENSCSRT00000000794.1">
    <property type="protein sequence ID" value="ENSCSRP00000000773.1"/>
    <property type="gene ID" value="ENSCSRG00000000626.1"/>
</dbReference>
<dbReference type="PANTHER" id="PTHR22770">
    <property type="entry name" value="UBIQUITIN CONJUGATING ENZYME 7 INTERACTING PROTEIN-RELATED"/>
    <property type="match status" value="1"/>
</dbReference>
<dbReference type="GO" id="GO:0043130">
    <property type="term" value="F:ubiquitin binding"/>
    <property type="evidence" value="ECO:0007669"/>
    <property type="project" value="TreeGrafter"/>
</dbReference>
<reference evidence="18" key="1">
    <citation type="submission" date="2025-08" db="UniProtKB">
        <authorList>
            <consortium name="Ensembl"/>
        </authorList>
    </citation>
    <scope>IDENTIFICATION</scope>
</reference>
<keyword evidence="19" id="KW-1185">Reference proteome</keyword>
<dbReference type="SUPFAM" id="SSF57850">
    <property type="entry name" value="RING/U-box"/>
    <property type="match status" value="3"/>
</dbReference>
<dbReference type="SUPFAM" id="SSF90209">
    <property type="entry name" value="Ran binding protein zinc finger-like"/>
    <property type="match status" value="1"/>
</dbReference>
<keyword evidence="11" id="KW-0833">Ubl conjugation pathway</keyword>
<keyword evidence="9" id="KW-0677">Repeat</keyword>
<evidence type="ECO:0000256" key="8">
    <source>
        <dbReference type="ARBA" id="ARBA00022723"/>
    </source>
</evidence>
<evidence type="ECO:0000313" key="19">
    <source>
        <dbReference type="Proteomes" id="UP000694403"/>
    </source>
</evidence>
<evidence type="ECO:0000256" key="15">
    <source>
        <dbReference type="ARBA" id="ARBA00023054"/>
    </source>
</evidence>
<reference evidence="18" key="2">
    <citation type="submission" date="2025-09" db="UniProtKB">
        <authorList>
            <consortium name="Ensembl"/>
        </authorList>
    </citation>
    <scope>IDENTIFICATION</scope>
</reference>
<dbReference type="SMART" id="SM00547">
    <property type="entry name" value="ZnF_RBZ"/>
    <property type="match status" value="1"/>
</dbReference>
<dbReference type="CDD" id="cd01799">
    <property type="entry name" value="Ubl_HOIL1"/>
    <property type="match status" value="1"/>
</dbReference>
<name>A0A8C3RJN1_CHESE</name>
<dbReference type="PROSITE" id="PS50089">
    <property type="entry name" value="ZF_RING_2"/>
    <property type="match status" value="1"/>
</dbReference>
<dbReference type="GO" id="GO:0097039">
    <property type="term" value="P:protein linear polyubiquitination"/>
    <property type="evidence" value="ECO:0007669"/>
    <property type="project" value="TreeGrafter"/>
</dbReference>
<dbReference type="InterPro" id="IPR047557">
    <property type="entry name" value="Rcat_RBR_HOIL1"/>
</dbReference>
<dbReference type="InterPro" id="IPR047558">
    <property type="entry name" value="BRcat_RBR_HOIL1"/>
</dbReference>
<dbReference type="Pfam" id="PF25393">
    <property type="entry name" value="LTM"/>
    <property type="match status" value="1"/>
</dbReference>
<keyword evidence="12" id="KW-0862">Zinc</keyword>
<evidence type="ECO:0000256" key="1">
    <source>
        <dbReference type="ARBA" id="ARBA00001798"/>
    </source>
</evidence>
<dbReference type="GO" id="GO:0043161">
    <property type="term" value="P:proteasome-mediated ubiquitin-dependent protein catabolic process"/>
    <property type="evidence" value="ECO:0007669"/>
    <property type="project" value="TreeGrafter"/>
</dbReference>
<dbReference type="UniPathway" id="UPA00143"/>
<evidence type="ECO:0000256" key="7">
    <source>
        <dbReference type="ARBA" id="ARBA00022679"/>
    </source>
</evidence>
<dbReference type="InterPro" id="IPR029071">
    <property type="entry name" value="Ubiquitin-like_domsf"/>
</dbReference>
<organism evidence="18 19">
    <name type="scientific">Chelydra serpentina</name>
    <name type="common">Snapping turtle</name>
    <name type="synonym">Testudo serpentina</name>
    <dbReference type="NCBI Taxonomy" id="8475"/>
    <lineage>
        <taxon>Eukaryota</taxon>
        <taxon>Metazoa</taxon>
        <taxon>Chordata</taxon>
        <taxon>Craniata</taxon>
        <taxon>Vertebrata</taxon>
        <taxon>Euteleostomi</taxon>
        <taxon>Archelosauria</taxon>
        <taxon>Testudinata</taxon>
        <taxon>Testudines</taxon>
        <taxon>Cryptodira</taxon>
        <taxon>Durocryptodira</taxon>
        <taxon>Americhelydia</taxon>
        <taxon>Chelydroidea</taxon>
        <taxon>Chelydridae</taxon>
        <taxon>Chelydra</taxon>
    </lineage>
</organism>
<keyword evidence="8" id="KW-0479">Metal-binding</keyword>
<dbReference type="GO" id="GO:0008270">
    <property type="term" value="F:zinc ion binding"/>
    <property type="evidence" value="ECO:0007669"/>
    <property type="project" value="UniProtKB-KW"/>
</dbReference>
<dbReference type="PROSITE" id="PS51873">
    <property type="entry name" value="TRIAD"/>
    <property type="match status" value="1"/>
</dbReference>
<dbReference type="PROSITE" id="PS01358">
    <property type="entry name" value="ZF_RANBP2_1"/>
    <property type="match status" value="1"/>
</dbReference>
<dbReference type="Proteomes" id="UP000694403">
    <property type="component" value="Unplaced"/>
</dbReference>
<dbReference type="InterPro" id="IPR051628">
    <property type="entry name" value="LUBAC_E3_Ligases"/>
</dbReference>
<dbReference type="Gene3D" id="3.10.20.90">
    <property type="entry name" value="Phosphatidylinositol 3-kinase Catalytic Subunit, Chain A, domain 1"/>
    <property type="match status" value="1"/>
</dbReference>
<dbReference type="FunFam" id="3.10.20.90:FF:000140">
    <property type="entry name" value="RanBP-type and C3HC4-type zinc finger-containing protein 1"/>
    <property type="match status" value="1"/>
</dbReference>
<keyword evidence="10" id="KW-0863">Zinc-finger</keyword>
<dbReference type="CDD" id="cd20345">
    <property type="entry name" value="BRcat_RBR_HOIL1"/>
    <property type="match status" value="1"/>
</dbReference>
<dbReference type="PROSITE" id="PS00518">
    <property type="entry name" value="ZF_RING_1"/>
    <property type="match status" value="1"/>
</dbReference>
<proteinExistence type="inferred from homology"/>
<protein>
    <recommendedName>
        <fullName evidence="5">RanBP-type and C3HC4-type zinc finger-containing protein 1</fullName>
        <ecNumber evidence="4">2.3.2.31</ecNumber>
    </recommendedName>
    <alternativeName>
        <fullName evidence="17">RING-type E3 ubiquitin transferase HOIL-1</fullName>
    </alternativeName>
    <alternativeName>
        <fullName evidence="16">Ubiquitin-conjugating enzyme 7-interacting protein 3</fullName>
    </alternativeName>
</protein>
<dbReference type="InterPro" id="IPR047559">
    <property type="entry name" value="HOIL1_RBR_mRING-HC-C3HC3D"/>
</dbReference>
<dbReference type="Pfam" id="PF00097">
    <property type="entry name" value="zf-C3HC4"/>
    <property type="match status" value="1"/>
</dbReference>
<evidence type="ECO:0000256" key="13">
    <source>
        <dbReference type="ARBA" id="ARBA00022843"/>
    </source>
</evidence>
<dbReference type="FunFam" id="3.30.40.10:FF:000137">
    <property type="entry name" value="RanBP-type and C3HC4-type zinc finger-containing protein 1"/>
    <property type="match status" value="1"/>
</dbReference>
<keyword evidence="13" id="KW-0832">Ubl conjugation</keyword>
<dbReference type="GO" id="GO:0043123">
    <property type="term" value="P:positive regulation of canonical NF-kappaB signal transduction"/>
    <property type="evidence" value="ECO:0007669"/>
    <property type="project" value="TreeGrafter"/>
</dbReference>
<evidence type="ECO:0000256" key="12">
    <source>
        <dbReference type="ARBA" id="ARBA00022833"/>
    </source>
</evidence>
<dbReference type="CDD" id="cd16633">
    <property type="entry name" value="mRING-HC-C3HC3D_RBR_HOIL1"/>
    <property type="match status" value="1"/>
</dbReference>
<dbReference type="InterPro" id="IPR013083">
    <property type="entry name" value="Znf_RING/FYVE/PHD"/>
</dbReference>
<dbReference type="Gene3D" id="3.30.40.10">
    <property type="entry name" value="Zinc/RING finger domain, C3HC4 (zinc finger)"/>
    <property type="match status" value="1"/>
</dbReference>
<dbReference type="GO" id="GO:0080090">
    <property type="term" value="P:regulation of primary metabolic process"/>
    <property type="evidence" value="ECO:0007669"/>
    <property type="project" value="UniProtKB-ARBA"/>
</dbReference>
<dbReference type="InterPro" id="IPR018957">
    <property type="entry name" value="Znf_C3HC4_RING-type"/>
</dbReference>
<dbReference type="FunFam" id="1.20.120.1750:FF:000012">
    <property type="entry name" value="ranBP-type and C3HC4-type zinc finger-containing protein 1 isoform X1"/>
    <property type="match status" value="1"/>
</dbReference>
<evidence type="ECO:0000256" key="11">
    <source>
        <dbReference type="ARBA" id="ARBA00022786"/>
    </source>
</evidence>